<dbReference type="PROSITE" id="PS50003">
    <property type="entry name" value="PH_DOMAIN"/>
    <property type="match status" value="1"/>
</dbReference>
<proteinExistence type="predicted"/>
<dbReference type="OrthoDB" id="79502at2759"/>
<dbReference type="InterPro" id="IPR001849">
    <property type="entry name" value="PH_domain"/>
</dbReference>
<sequence>MCCRSLASWRGRDSHVPMGRSSRWRRPRTRLDEGCRHESIVLMVLRLGGGAPRWGCRDAHMPVCVEQRPVVRGSFCLEPLHPWRRLVKIRRVTRRRTAIFSEVTHPTNNDLAALDHRLATMHPAPPTRHNSNSSMVVKAGILYKYNSPLLWWRPRWTAHVYTLSQHDLQACDIVTGKVVAVVPLANCRLTHWCTERHRDIEWFDLGRPRRHLDDGLVWRLRLQNTKKPWATVHLAVATERDAIEWMEALQAIPTVTTLENDSASTTASAAASSTTHRATISGTRSSTVLLKSAINHSLQQYDQEPDRWPPTRIRTSKKC</sequence>
<gene>
    <name evidence="2" type="ORF">H310_14187</name>
</gene>
<dbReference type="RefSeq" id="XP_008880217.1">
    <property type="nucleotide sequence ID" value="XM_008881995.1"/>
</dbReference>
<dbReference type="Gene3D" id="2.30.29.30">
    <property type="entry name" value="Pleckstrin-homology domain (PH domain)/Phosphotyrosine-binding domain (PTB)"/>
    <property type="match status" value="1"/>
</dbReference>
<evidence type="ECO:0000259" key="1">
    <source>
        <dbReference type="PROSITE" id="PS50003"/>
    </source>
</evidence>
<name>A0A024TC57_9STRA</name>
<accession>A0A024TC57</accession>
<dbReference type="SMART" id="SM00233">
    <property type="entry name" value="PH"/>
    <property type="match status" value="1"/>
</dbReference>
<organism evidence="2">
    <name type="scientific">Aphanomyces invadans</name>
    <dbReference type="NCBI Taxonomy" id="157072"/>
    <lineage>
        <taxon>Eukaryota</taxon>
        <taxon>Sar</taxon>
        <taxon>Stramenopiles</taxon>
        <taxon>Oomycota</taxon>
        <taxon>Saprolegniomycetes</taxon>
        <taxon>Saprolegniales</taxon>
        <taxon>Verrucalvaceae</taxon>
        <taxon>Aphanomyces</taxon>
    </lineage>
</organism>
<feature type="domain" description="PH" evidence="1">
    <location>
        <begin position="135"/>
        <end position="254"/>
    </location>
</feature>
<dbReference type="InterPro" id="IPR011993">
    <property type="entry name" value="PH-like_dom_sf"/>
</dbReference>
<dbReference type="SUPFAM" id="SSF50729">
    <property type="entry name" value="PH domain-like"/>
    <property type="match status" value="1"/>
</dbReference>
<dbReference type="VEuPathDB" id="FungiDB:H310_14187"/>
<dbReference type="GeneID" id="20091237"/>
<reference evidence="2" key="1">
    <citation type="submission" date="2013-12" db="EMBL/GenBank/DDBJ databases">
        <title>The Genome Sequence of Aphanomyces invadans NJM9701.</title>
        <authorList>
            <consortium name="The Broad Institute Genomics Platform"/>
            <person name="Russ C."/>
            <person name="Tyler B."/>
            <person name="van West P."/>
            <person name="Dieguez-Uribeondo J."/>
            <person name="Young S.K."/>
            <person name="Zeng Q."/>
            <person name="Gargeya S."/>
            <person name="Fitzgerald M."/>
            <person name="Abouelleil A."/>
            <person name="Alvarado L."/>
            <person name="Chapman S.B."/>
            <person name="Gainer-Dewar J."/>
            <person name="Goldberg J."/>
            <person name="Griggs A."/>
            <person name="Gujja S."/>
            <person name="Hansen M."/>
            <person name="Howarth C."/>
            <person name="Imamovic A."/>
            <person name="Ireland A."/>
            <person name="Larimer J."/>
            <person name="McCowan C."/>
            <person name="Murphy C."/>
            <person name="Pearson M."/>
            <person name="Poon T.W."/>
            <person name="Priest M."/>
            <person name="Roberts A."/>
            <person name="Saif S."/>
            <person name="Shea T."/>
            <person name="Sykes S."/>
            <person name="Wortman J."/>
            <person name="Nusbaum C."/>
            <person name="Birren B."/>
        </authorList>
    </citation>
    <scope>NUCLEOTIDE SEQUENCE [LARGE SCALE GENOMIC DNA]</scope>
    <source>
        <strain evidence="2">NJM9701</strain>
    </source>
</reference>
<protein>
    <recommendedName>
        <fullName evidence="1">PH domain-containing protein</fullName>
    </recommendedName>
</protein>
<evidence type="ECO:0000313" key="2">
    <source>
        <dbReference type="EMBL" id="ETV91186.1"/>
    </source>
</evidence>
<dbReference type="AlphaFoldDB" id="A0A024TC57"/>
<dbReference type="EMBL" id="KI914013">
    <property type="protein sequence ID" value="ETV91186.1"/>
    <property type="molecule type" value="Genomic_DNA"/>
</dbReference>